<dbReference type="EMBL" id="VOXD01000036">
    <property type="protein sequence ID" value="TXF87118.1"/>
    <property type="molecule type" value="Genomic_DNA"/>
</dbReference>
<feature type="signal peptide" evidence="1">
    <location>
        <begin position="1"/>
        <end position="22"/>
    </location>
</feature>
<feature type="chain" id="PRO_5023113471" description="Tetratricopeptide repeat protein" evidence="1">
    <location>
        <begin position="23"/>
        <end position="255"/>
    </location>
</feature>
<comment type="caution">
    <text evidence="2">The sequence shown here is derived from an EMBL/GenBank/DDBJ whole genome shotgun (WGS) entry which is preliminary data.</text>
</comment>
<dbReference type="OrthoDB" id="1150971at2"/>
<organism evidence="2 3">
    <name type="scientific">Neolewinella aurantiaca</name>
    <dbReference type="NCBI Taxonomy" id="2602767"/>
    <lineage>
        <taxon>Bacteria</taxon>
        <taxon>Pseudomonadati</taxon>
        <taxon>Bacteroidota</taxon>
        <taxon>Saprospiria</taxon>
        <taxon>Saprospirales</taxon>
        <taxon>Lewinellaceae</taxon>
        <taxon>Neolewinella</taxon>
    </lineage>
</organism>
<keyword evidence="1" id="KW-0732">Signal</keyword>
<name>A0A5C7FCB9_9BACT</name>
<accession>A0A5C7FCB9</accession>
<evidence type="ECO:0000256" key="1">
    <source>
        <dbReference type="SAM" id="SignalP"/>
    </source>
</evidence>
<evidence type="ECO:0008006" key="4">
    <source>
        <dbReference type="Google" id="ProtNLM"/>
    </source>
</evidence>
<keyword evidence="3" id="KW-1185">Reference proteome</keyword>
<evidence type="ECO:0000313" key="2">
    <source>
        <dbReference type="EMBL" id="TXF87118.1"/>
    </source>
</evidence>
<protein>
    <recommendedName>
        <fullName evidence="4">Tetratricopeptide repeat protein</fullName>
    </recommendedName>
</protein>
<reference evidence="2 3" key="1">
    <citation type="submission" date="2019-08" db="EMBL/GenBank/DDBJ databases">
        <title>Lewinella sp. strain SSH13 Genome sequencing and assembly.</title>
        <authorList>
            <person name="Kim I."/>
        </authorList>
    </citation>
    <scope>NUCLEOTIDE SEQUENCE [LARGE SCALE GENOMIC DNA]</scope>
    <source>
        <strain evidence="2 3">SSH13</strain>
    </source>
</reference>
<proteinExistence type="predicted"/>
<dbReference type="InterPro" id="IPR011990">
    <property type="entry name" value="TPR-like_helical_dom_sf"/>
</dbReference>
<sequence length="255" mass="28382">MKFSHFFLSFMLLGLLSGQLSANDTTPPDEVLKNVEQRINTAMSYAFMKRSISFLTDLRAEIAAVEAPDQRRLAAYWTAYTDFQITIYQLKSRKAEEAVATLNNAVAAVEAMDSKNAEELTLLAYLQDFAVQFVAPEEREALSKAASKNVMDALKLDGSNLRANYVYGRQMFYDGATDEVETILKKAISLPANPGNDDTQPGWGKADTYELLVQYYLKQGRNADAKTTLDAGLKAYPDNYQLSVLVPEVEKSGKK</sequence>
<evidence type="ECO:0000313" key="3">
    <source>
        <dbReference type="Proteomes" id="UP000321907"/>
    </source>
</evidence>
<dbReference type="RefSeq" id="WP_147932290.1">
    <property type="nucleotide sequence ID" value="NZ_VOXD01000036.1"/>
</dbReference>
<dbReference type="Proteomes" id="UP000321907">
    <property type="component" value="Unassembled WGS sequence"/>
</dbReference>
<dbReference type="Gene3D" id="1.25.40.10">
    <property type="entry name" value="Tetratricopeptide repeat domain"/>
    <property type="match status" value="1"/>
</dbReference>
<gene>
    <name evidence="2" type="ORF">FUA23_18675</name>
</gene>
<dbReference type="AlphaFoldDB" id="A0A5C7FCB9"/>
<dbReference type="SUPFAM" id="SSF48452">
    <property type="entry name" value="TPR-like"/>
    <property type="match status" value="1"/>
</dbReference>